<sequence length="220" mass="25730">MTTQRIQKYIRLFVLLFISLISLVAYAFIAKLPLEELIKTIAISVFATGLVMCVYEYIYVSRGDKYFEEIIGKKIPIYLKMKERGIENISDSFELDTYQDKIINSKKLTVVMNDGKSFISANSAIFKKRLNIPGKETNLVLLDPRSEFINLLNRKNGKSDSEYYQRKLINIFDEIFHDYEVHKDHDFKIYIHSMFNTMSVIIFDDKPLSLVAREIDRPTL</sequence>
<protein>
    <submittedName>
        <fullName evidence="2">Uncharacterized protein</fullName>
    </submittedName>
</protein>
<keyword evidence="1" id="KW-0472">Membrane</keyword>
<dbReference type="Proteomes" id="UP000094844">
    <property type="component" value="Unassembled WGS sequence"/>
</dbReference>
<proteinExistence type="predicted"/>
<evidence type="ECO:0000256" key="1">
    <source>
        <dbReference type="SAM" id="Phobius"/>
    </source>
</evidence>
<evidence type="ECO:0000313" key="2">
    <source>
        <dbReference type="EMBL" id="SCM52417.1"/>
    </source>
</evidence>
<evidence type="ECO:0000313" key="3">
    <source>
        <dbReference type="Proteomes" id="UP000094844"/>
    </source>
</evidence>
<dbReference type="EMBL" id="FMIQ01000032">
    <property type="protein sequence ID" value="SCM52417.1"/>
    <property type="molecule type" value="Genomic_DNA"/>
</dbReference>
<reference evidence="2 3" key="1">
    <citation type="submission" date="2016-09" db="EMBL/GenBank/DDBJ databases">
        <authorList>
            <person name="Capua I."/>
            <person name="De Benedictis P."/>
            <person name="Joannis T."/>
            <person name="Lombin L.H."/>
            <person name="Cattoli G."/>
        </authorList>
    </citation>
    <scope>NUCLEOTIDE SEQUENCE [LARGE SCALE GENOMIC DNA]</scope>
    <source>
        <strain evidence="2 3">GB001</strain>
    </source>
</reference>
<name>A0A1C6YZR1_HAFAL</name>
<keyword evidence="1" id="KW-1133">Transmembrane helix</keyword>
<organism evidence="2 3">
    <name type="scientific">Hafnia alvei</name>
    <dbReference type="NCBI Taxonomy" id="569"/>
    <lineage>
        <taxon>Bacteria</taxon>
        <taxon>Pseudomonadati</taxon>
        <taxon>Pseudomonadota</taxon>
        <taxon>Gammaproteobacteria</taxon>
        <taxon>Enterobacterales</taxon>
        <taxon>Hafniaceae</taxon>
        <taxon>Hafnia</taxon>
    </lineage>
</organism>
<gene>
    <name evidence="2" type="ORF">BN1044_01901</name>
</gene>
<keyword evidence="1" id="KW-0812">Transmembrane</keyword>
<dbReference type="RefSeq" id="WP_072308469.1">
    <property type="nucleotide sequence ID" value="NZ_FMIQ01000032.1"/>
</dbReference>
<accession>A0A1C6YZR1</accession>
<feature type="transmembrane region" description="Helical" evidence="1">
    <location>
        <begin position="41"/>
        <end position="60"/>
    </location>
</feature>
<dbReference type="AlphaFoldDB" id="A0A1C6YZR1"/>
<feature type="transmembrane region" description="Helical" evidence="1">
    <location>
        <begin position="12"/>
        <end position="29"/>
    </location>
</feature>
<dbReference type="OrthoDB" id="9973526at2"/>